<keyword evidence="2" id="KW-1185">Reference proteome</keyword>
<protein>
    <submittedName>
        <fullName evidence="1">Uncharacterized protein</fullName>
    </submittedName>
</protein>
<dbReference type="Proteomes" id="UP001163321">
    <property type="component" value="Chromosome 9"/>
</dbReference>
<reference evidence="1 2" key="1">
    <citation type="journal article" date="2022" name="bioRxiv">
        <title>The genome of the oomycete Peronosclerospora sorghi, a cosmopolitan pathogen of maize and sorghum, is inflated with dispersed pseudogenes.</title>
        <authorList>
            <person name="Fletcher K."/>
            <person name="Martin F."/>
            <person name="Isakeit T."/>
            <person name="Cavanaugh K."/>
            <person name="Magill C."/>
            <person name="Michelmore R."/>
        </authorList>
    </citation>
    <scope>NUCLEOTIDE SEQUENCE [LARGE SCALE GENOMIC DNA]</scope>
    <source>
        <strain evidence="1">P6</strain>
    </source>
</reference>
<name>A0ACC0VI97_9STRA</name>
<dbReference type="EMBL" id="CM047588">
    <property type="protein sequence ID" value="KAI9906062.1"/>
    <property type="molecule type" value="Genomic_DNA"/>
</dbReference>
<sequence>MAVQLVKSSGLLAPRSSGSWMATGIWPSTLRKVSGTEWDEKAGKSRYESYLATYKKIRAKSNPTGFGITDADRRADRHTIDAKLDFMCPFFNRMDNLFGIRQNVNPTYISALGPQLAFVLHCVNSNQSAASSPVITATRRSLTEEQEAPLLLGDPPEQEDTEDDMLFFPAPERYVQ</sequence>
<proteinExistence type="predicted"/>
<organism evidence="1 2">
    <name type="scientific">Peronosclerospora sorghi</name>
    <dbReference type="NCBI Taxonomy" id="230839"/>
    <lineage>
        <taxon>Eukaryota</taxon>
        <taxon>Sar</taxon>
        <taxon>Stramenopiles</taxon>
        <taxon>Oomycota</taxon>
        <taxon>Peronosporomycetes</taxon>
        <taxon>Peronosporales</taxon>
        <taxon>Peronosporaceae</taxon>
        <taxon>Peronosclerospora</taxon>
    </lineage>
</organism>
<comment type="caution">
    <text evidence="1">The sequence shown here is derived from an EMBL/GenBank/DDBJ whole genome shotgun (WGS) entry which is preliminary data.</text>
</comment>
<gene>
    <name evidence="1" type="ORF">PsorP6_013470</name>
</gene>
<evidence type="ECO:0000313" key="2">
    <source>
        <dbReference type="Proteomes" id="UP001163321"/>
    </source>
</evidence>
<evidence type="ECO:0000313" key="1">
    <source>
        <dbReference type="EMBL" id="KAI9906062.1"/>
    </source>
</evidence>
<accession>A0ACC0VI97</accession>